<feature type="region of interest" description="Disordered" evidence="2">
    <location>
        <begin position="188"/>
        <end position="210"/>
    </location>
</feature>
<evidence type="ECO:0000256" key="2">
    <source>
        <dbReference type="SAM" id="MobiDB-lite"/>
    </source>
</evidence>
<proteinExistence type="inferred from homology"/>
<feature type="compositionally biased region" description="Basic residues" evidence="2">
    <location>
        <begin position="15"/>
        <end position="25"/>
    </location>
</feature>
<dbReference type="PANTHER" id="PTHR13245">
    <property type="entry name" value="RRP15-LIKE PROTEIN"/>
    <property type="match status" value="1"/>
</dbReference>
<name>A0ABQ8IIV2_9ROSI</name>
<keyword evidence="3" id="KW-1133">Transmembrane helix</keyword>
<protein>
    <submittedName>
        <fullName evidence="4">Uncharacterized protein</fullName>
    </submittedName>
</protein>
<comment type="similarity">
    <text evidence="1">Belongs to the RRP15 family.</text>
</comment>
<organism evidence="4 5">
    <name type="scientific">Xanthoceras sorbifolium</name>
    <dbReference type="NCBI Taxonomy" id="99658"/>
    <lineage>
        <taxon>Eukaryota</taxon>
        <taxon>Viridiplantae</taxon>
        <taxon>Streptophyta</taxon>
        <taxon>Embryophyta</taxon>
        <taxon>Tracheophyta</taxon>
        <taxon>Spermatophyta</taxon>
        <taxon>Magnoliopsida</taxon>
        <taxon>eudicotyledons</taxon>
        <taxon>Gunneridae</taxon>
        <taxon>Pentapetalae</taxon>
        <taxon>rosids</taxon>
        <taxon>malvids</taxon>
        <taxon>Sapindales</taxon>
        <taxon>Sapindaceae</taxon>
        <taxon>Xanthoceroideae</taxon>
        <taxon>Xanthoceras</taxon>
    </lineage>
</organism>
<accession>A0ABQ8IIV2</accession>
<evidence type="ECO:0000256" key="1">
    <source>
        <dbReference type="ARBA" id="ARBA00007462"/>
    </source>
</evidence>
<keyword evidence="3" id="KW-0472">Membrane</keyword>
<feature type="compositionally biased region" description="Acidic residues" evidence="2">
    <location>
        <begin position="200"/>
        <end position="210"/>
    </location>
</feature>
<evidence type="ECO:0000313" key="4">
    <source>
        <dbReference type="EMBL" id="KAH7576592.1"/>
    </source>
</evidence>
<evidence type="ECO:0000313" key="5">
    <source>
        <dbReference type="Proteomes" id="UP000827721"/>
    </source>
</evidence>
<evidence type="ECO:0000256" key="3">
    <source>
        <dbReference type="SAM" id="Phobius"/>
    </source>
</evidence>
<feature type="region of interest" description="Disordered" evidence="2">
    <location>
        <begin position="1"/>
        <end position="66"/>
    </location>
</feature>
<dbReference type="InterPro" id="IPR012459">
    <property type="entry name" value="Rrp15"/>
</dbReference>
<dbReference type="EMBL" id="JAFEMO010000001">
    <property type="protein sequence ID" value="KAH7576592.1"/>
    <property type="molecule type" value="Genomic_DNA"/>
</dbReference>
<comment type="caution">
    <text evidence="4">The sequence shown here is derived from an EMBL/GenBank/DDBJ whole genome shotgun (WGS) entry which is preliminary data.</text>
</comment>
<gene>
    <name evidence="4" type="ORF">JRO89_XS01G0114800</name>
</gene>
<dbReference type="Proteomes" id="UP000827721">
    <property type="component" value="Unassembled WGS sequence"/>
</dbReference>
<feature type="compositionally biased region" description="Acidic residues" evidence="2">
    <location>
        <begin position="36"/>
        <end position="46"/>
    </location>
</feature>
<feature type="transmembrane region" description="Helical" evidence="3">
    <location>
        <begin position="123"/>
        <end position="145"/>
    </location>
</feature>
<sequence length="210" mass="22892">MAAEVAHVPVSERGPRKRSLVRRRVPTTFEDRGDLEAEGEEGDDADAENHDFSDGEGGEIQPGGPVLSANKKLIAERKVKGEAKKEKLMAGGKGHVKPANYLDSHKKFLIGVATKGGAFCFEMGHFFLILSLCTFAMYVAGVSVVKLFNAGRTSGTTDEEGPAWAPLRDNYMLTNSKLKDWDKMSDTTIADDDFGRMSEEDGTSDDEDDD</sequence>
<dbReference type="PANTHER" id="PTHR13245:SF14">
    <property type="entry name" value="RRP15-LIKE PROTEIN"/>
    <property type="match status" value="1"/>
</dbReference>
<keyword evidence="3" id="KW-0812">Transmembrane</keyword>
<keyword evidence="5" id="KW-1185">Reference proteome</keyword>
<reference evidence="4 5" key="1">
    <citation type="submission" date="2021-02" db="EMBL/GenBank/DDBJ databases">
        <title>Plant Genome Project.</title>
        <authorList>
            <person name="Zhang R.-G."/>
        </authorList>
    </citation>
    <scope>NUCLEOTIDE SEQUENCE [LARGE SCALE GENOMIC DNA]</scope>
    <source>
        <tissue evidence="4">Leaves</tissue>
    </source>
</reference>